<dbReference type="Proteomes" id="UP000757232">
    <property type="component" value="Unassembled WGS sequence"/>
</dbReference>
<dbReference type="OrthoDB" id="3362246at2759"/>
<comment type="caution">
    <text evidence="1">The sequence shown here is derived from an EMBL/GenBank/DDBJ whole genome shotgun (WGS) entry which is preliminary data.</text>
</comment>
<evidence type="ECO:0000313" key="2">
    <source>
        <dbReference type="Proteomes" id="UP000757232"/>
    </source>
</evidence>
<organism evidence="1 2">
    <name type="scientific">Sanghuangporus baumii</name>
    <name type="common">Phellinus baumii</name>
    <dbReference type="NCBI Taxonomy" id="108892"/>
    <lineage>
        <taxon>Eukaryota</taxon>
        <taxon>Fungi</taxon>
        <taxon>Dikarya</taxon>
        <taxon>Basidiomycota</taxon>
        <taxon>Agaricomycotina</taxon>
        <taxon>Agaricomycetes</taxon>
        <taxon>Hymenochaetales</taxon>
        <taxon>Hymenochaetaceae</taxon>
        <taxon>Sanghuangporus</taxon>
    </lineage>
</organism>
<protein>
    <submittedName>
        <fullName evidence="1">Uncharacterized protein</fullName>
    </submittedName>
</protein>
<dbReference type="AlphaFoldDB" id="A0A9Q5NDG5"/>
<name>A0A9Q5NDG5_SANBA</name>
<keyword evidence="2" id="KW-1185">Reference proteome</keyword>
<accession>A0A9Q5NDG5</accession>
<sequence length="73" mass="7659">MFSILNQFLGIIPGGRPSAPPIVEFGEQEGTFFTWDVNVSAGTPIALEVRGSAGPLVETAPFTVEDSSDSSCL</sequence>
<reference evidence="1" key="1">
    <citation type="submission" date="2016-06" db="EMBL/GenBank/DDBJ databases">
        <title>Draft Genome sequence of the fungus Inonotus baumii.</title>
        <authorList>
            <person name="Zhu H."/>
            <person name="Lin W."/>
        </authorList>
    </citation>
    <scope>NUCLEOTIDE SEQUENCE</scope>
    <source>
        <strain evidence="1">821</strain>
    </source>
</reference>
<dbReference type="EMBL" id="LNZH02000148">
    <property type="protein sequence ID" value="OCB89794.1"/>
    <property type="molecule type" value="Genomic_DNA"/>
</dbReference>
<proteinExistence type="predicted"/>
<evidence type="ECO:0000313" key="1">
    <source>
        <dbReference type="EMBL" id="OCB89794.1"/>
    </source>
</evidence>
<gene>
    <name evidence="1" type="ORF">A7U60_g2974</name>
</gene>